<evidence type="ECO:0000259" key="2">
    <source>
        <dbReference type="Pfam" id="PF00004"/>
    </source>
</evidence>
<organism evidence="3 4">
    <name type="scientific">Oryza meyeriana var. granulata</name>
    <dbReference type="NCBI Taxonomy" id="110450"/>
    <lineage>
        <taxon>Eukaryota</taxon>
        <taxon>Viridiplantae</taxon>
        <taxon>Streptophyta</taxon>
        <taxon>Embryophyta</taxon>
        <taxon>Tracheophyta</taxon>
        <taxon>Spermatophyta</taxon>
        <taxon>Magnoliopsida</taxon>
        <taxon>Liliopsida</taxon>
        <taxon>Poales</taxon>
        <taxon>Poaceae</taxon>
        <taxon>BOP clade</taxon>
        <taxon>Oryzoideae</taxon>
        <taxon>Oryzeae</taxon>
        <taxon>Oryzinae</taxon>
        <taxon>Oryza</taxon>
        <taxon>Oryza meyeriana</taxon>
    </lineage>
</organism>
<dbReference type="PANTHER" id="PTHR23074:SF159">
    <property type="entry name" value="PROTEIN SUPPRESSOR OF K(+) TRANSPORT GROWTH DEFECT 1"/>
    <property type="match status" value="1"/>
</dbReference>
<dbReference type="GO" id="GO:0016887">
    <property type="term" value="F:ATP hydrolysis activity"/>
    <property type="evidence" value="ECO:0007669"/>
    <property type="project" value="InterPro"/>
</dbReference>
<name>A0A6G1EA72_9ORYZ</name>
<evidence type="ECO:0000256" key="1">
    <source>
        <dbReference type="SAM" id="MobiDB-lite"/>
    </source>
</evidence>
<dbReference type="GO" id="GO:0007033">
    <property type="term" value="P:vacuole organization"/>
    <property type="evidence" value="ECO:0007669"/>
    <property type="project" value="TreeGrafter"/>
</dbReference>
<dbReference type="Pfam" id="PF00004">
    <property type="entry name" value="AAA"/>
    <property type="match status" value="1"/>
</dbReference>
<protein>
    <recommendedName>
        <fullName evidence="2">ATPase AAA-type core domain-containing protein</fullName>
    </recommendedName>
</protein>
<feature type="domain" description="ATPase AAA-type core" evidence="2">
    <location>
        <begin position="141"/>
        <end position="171"/>
    </location>
</feature>
<reference evidence="3 4" key="1">
    <citation type="submission" date="2019-11" db="EMBL/GenBank/DDBJ databases">
        <title>Whole genome sequence of Oryza granulata.</title>
        <authorList>
            <person name="Li W."/>
        </authorList>
    </citation>
    <scope>NUCLEOTIDE SEQUENCE [LARGE SCALE GENOMIC DNA]</scope>
    <source>
        <strain evidence="4">cv. Menghai</strain>
        <tissue evidence="3">Leaf</tissue>
    </source>
</reference>
<dbReference type="InterPro" id="IPR050304">
    <property type="entry name" value="MT-severing_AAA_ATPase"/>
</dbReference>
<proteinExistence type="predicted"/>
<dbReference type="SUPFAM" id="SSF52540">
    <property type="entry name" value="P-loop containing nucleoside triphosphate hydrolases"/>
    <property type="match status" value="1"/>
</dbReference>
<keyword evidence="4" id="KW-1185">Reference proteome</keyword>
<dbReference type="GO" id="GO:0016197">
    <property type="term" value="P:endosomal transport"/>
    <property type="evidence" value="ECO:0007669"/>
    <property type="project" value="TreeGrafter"/>
</dbReference>
<accession>A0A6G1EA72</accession>
<dbReference type="Proteomes" id="UP000479710">
    <property type="component" value="Unassembled WGS sequence"/>
</dbReference>
<comment type="caution">
    <text evidence="3">The sequence shown here is derived from an EMBL/GenBank/DDBJ whole genome shotgun (WGS) entry which is preliminary data.</text>
</comment>
<evidence type="ECO:0000313" key="3">
    <source>
        <dbReference type="EMBL" id="KAF0921344.1"/>
    </source>
</evidence>
<dbReference type="AlphaFoldDB" id="A0A6G1EA72"/>
<dbReference type="PANTHER" id="PTHR23074">
    <property type="entry name" value="AAA DOMAIN-CONTAINING"/>
    <property type="match status" value="1"/>
</dbReference>
<dbReference type="OrthoDB" id="29072at2759"/>
<evidence type="ECO:0000313" key="4">
    <source>
        <dbReference type="Proteomes" id="UP000479710"/>
    </source>
</evidence>
<feature type="compositionally biased region" description="Low complexity" evidence="1">
    <location>
        <begin position="45"/>
        <end position="69"/>
    </location>
</feature>
<dbReference type="GO" id="GO:0005524">
    <property type="term" value="F:ATP binding"/>
    <property type="evidence" value="ECO:0007669"/>
    <property type="project" value="InterPro"/>
</dbReference>
<gene>
    <name evidence="3" type="ORF">E2562_003137</name>
</gene>
<sequence>MTTDGSGALTPKGRMLMLETSAPMLNGGPSPAERDDPGAGPAPISSPRSPLTAAAAPPTPRPAAASSSLRRAAASFRHCAATSSRCRAGLHSAIVSEKPNVRWNDVSGLDGAKQAQQEAVVLPVKFPQFFTGKRRPWKEFLLYGPPGIGISYLAKAVATEADSAFFRNTAPAAAVATA</sequence>
<feature type="region of interest" description="Disordered" evidence="1">
    <location>
        <begin position="1"/>
        <end position="69"/>
    </location>
</feature>
<dbReference type="InterPro" id="IPR027417">
    <property type="entry name" value="P-loop_NTPase"/>
</dbReference>
<dbReference type="InterPro" id="IPR003959">
    <property type="entry name" value="ATPase_AAA_core"/>
</dbReference>
<dbReference type="Gene3D" id="3.40.50.300">
    <property type="entry name" value="P-loop containing nucleotide triphosphate hydrolases"/>
    <property type="match status" value="1"/>
</dbReference>
<dbReference type="EMBL" id="SPHZ02000004">
    <property type="protein sequence ID" value="KAF0921344.1"/>
    <property type="molecule type" value="Genomic_DNA"/>
</dbReference>